<reference evidence="2 3" key="1">
    <citation type="submission" date="2019-06" db="EMBL/GenBank/DDBJ databases">
        <title>Genome Sequence of the Brown Rot Fungal Pathogen Monilinia laxa.</title>
        <authorList>
            <person name="De Miccolis Angelini R.M."/>
            <person name="Landi L."/>
            <person name="Abate D."/>
            <person name="Pollastro S."/>
            <person name="Romanazzi G."/>
            <person name="Faretra F."/>
        </authorList>
    </citation>
    <scope>NUCLEOTIDE SEQUENCE [LARGE SCALE GENOMIC DNA]</scope>
    <source>
        <strain evidence="2 3">Mlax316</strain>
    </source>
</reference>
<feature type="compositionally biased region" description="Polar residues" evidence="1">
    <location>
        <begin position="24"/>
        <end position="48"/>
    </location>
</feature>
<name>A0A5N6JQF1_MONLA</name>
<protein>
    <submittedName>
        <fullName evidence="2">Uncharacterized protein</fullName>
    </submittedName>
</protein>
<comment type="caution">
    <text evidence="2">The sequence shown here is derived from an EMBL/GenBank/DDBJ whole genome shotgun (WGS) entry which is preliminary data.</text>
</comment>
<evidence type="ECO:0000313" key="3">
    <source>
        <dbReference type="Proteomes" id="UP000326757"/>
    </source>
</evidence>
<accession>A0A5N6JQF1</accession>
<keyword evidence="3" id="KW-1185">Reference proteome</keyword>
<feature type="region of interest" description="Disordered" evidence="1">
    <location>
        <begin position="15"/>
        <end position="65"/>
    </location>
</feature>
<dbReference type="AlphaFoldDB" id="A0A5N6JQF1"/>
<dbReference type="EMBL" id="VIGI01000016">
    <property type="protein sequence ID" value="KAB8290863.1"/>
    <property type="molecule type" value="Genomic_DNA"/>
</dbReference>
<dbReference type="OrthoDB" id="3518880at2759"/>
<proteinExistence type="predicted"/>
<gene>
    <name evidence="2" type="ORF">EYC80_008500</name>
</gene>
<feature type="compositionally biased region" description="Basic and acidic residues" evidence="1">
    <location>
        <begin position="54"/>
        <end position="65"/>
    </location>
</feature>
<sequence>MGDYIISITFRECPEQKPIHPDPGTTTKPQSGSNHPAESMHNNLSSMTYHKPTNKPEKHCGNDEHESPFATDICKECYIRYGSYKADVLKSHIKWLTAILDFVKVESPEPAPNAFSIYETVFNFQECLTWPHPYSYYRGPLPEHDHYFGSTVQGYLQQLEILVGRLYRKASEIRLDPGYDRVDMEVRFRWIVQLEIERQRLMWLISEDKEGRGVIRLSGRGFILD</sequence>
<evidence type="ECO:0000313" key="2">
    <source>
        <dbReference type="EMBL" id="KAB8290863.1"/>
    </source>
</evidence>
<organism evidence="2 3">
    <name type="scientific">Monilinia laxa</name>
    <name type="common">Brown rot fungus</name>
    <name type="synonym">Sclerotinia laxa</name>
    <dbReference type="NCBI Taxonomy" id="61186"/>
    <lineage>
        <taxon>Eukaryota</taxon>
        <taxon>Fungi</taxon>
        <taxon>Dikarya</taxon>
        <taxon>Ascomycota</taxon>
        <taxon>Pezizomycotina</taxon>
        <taxon>Leotiomycetes</taxon>
        <taxon>Helotiales</taxon>
        <taxon>Sclerotiniaceae</taxon>
        <taxon>Monilinia</taxon>
    </lineage>
</organism>
<dbReference type="Proteomes" id="UP000326757">
    <property type="component" value="Unassembled WGS sequence"/>
</dbReference>
<evidence type="ECO:0000256" key="1">
    <source>
        <dbReference type="SAM" id="MobiDB-lite"/>
    </source>
</evidence>